<keyword evidence="2" id="KW-1185">Reference proteome</keyword>
<evidence type="ECO:0000313" key="2">
    <source>
        <dbReference type="Proteomes" id="UP000005636"/>
    </source>
</evidence>
<gene>
    <name evidence="1" type="ORF">GTCCBUS3UF5_30520</name>
</gene>
<protein>
    <submittedName>
        <fullName evidence="1">Methionine sulfoxide reductase A</fullName>
    </submittedName>
</protein>
<dbReference type="EMBL" id="CP003125">
    <property type="protein sequence ID" value="AEV20355.1"/>
    <property type="molecule type" value="Genomic_DNA"/>
</dbReference>
<evidence type="ECO:0000313" key="1">
    <source>
        <dbReference type="EMBL" id="AEV20355.1"/>
    </source>
</evidence>
<accession>A0ABM5MKS6</accession>
<name>A0ABM5MKS6_GEOTH</name>
<sequence>MVVKDDNGTHFAIIKGRNLTHEVTTQWRKRHSPAAAFGAW</sequence>
<dbReference type="Proteomes" id="UP000005636">
    <property type="component" value="Chromosome"/>
</dbReference>
<reference evidence="1 2" key="1">
    <citation type="submission" date="2011-11" db="EMBL/GenBank/DDBJ databases">
        <title>Complete genome sequence of thermophilic Geobacillus thermoleovorans CCB_US3_UF5.</title>
        <authorList>
            <person name="Muhd Sakaff M.K.L."/>
            <person name="Abdul Rahman A.Y."/>
            <person name="Saito J.A."/>
            <person name="Hou S."/>
            <person name="Alam M."/>
        </authorList>
    </citation>
    <scope>NUCLEOTIDE SEQUENCE [LARGE SCALE GENOMIC DNA]</scope>
    <source>
        <strain evidence="1 2">CCB_US3_UF5</strain>
    </source>
</reference>
<proteinExistence type="predicted"/>
<organism evidence="1 2">
    <name type="scientific">Geobacillus thermoleovorans CCB_US3_UF5</name>
    <dbReference type="NCBI Taxonomy" id="1111068"/>
    <lineage>
        <taxon>Bacteria</taxon>
        <taxon>Bacillati</taxon>
        <taxon>Bacillota</taxon>
        <taxon>Bacilli</taxon>
        <taxon>Bacillales</taxon>
        <taxon>Anoxybacillaceae</taxon>
        <taxon>Geobacillus</taxon>
        <taxon>Geobacillus thermoleovorans group</taxon>
    </lineage>
</organism>